<feature type="domain" description="N-acyl amino acid synthase FeeM catalytic core" evidence="1">
    <location>
        <begin position="87"/>
        <end position="187"/>
    </location>
</feature>
<dbReference type="InterPro" id="IPR054597">
    <property type="entry name" value="FeeM_cat"/>
</dbReference>
<evidence type="ECO:0000259" key="1">
    <source>
        <dbReference type="Pfam" id="PF21926"/>
    </source>
</evidence>
<evidence type="ECO:0000313" key="3">
    <source>
        <dbReference type="Proteomes" id="UP001265550"/>
    </source>
</evidence>
<dbReference type="SUPFAM" id="SSF55729">
    <property type="entry name" value="Acyl-CoA N-acyltransferases (Nat)"/>
    <property type="match status" value="1"/>
</dbReference>
<name>A0ABU1V8D3_9BURK</name>
<organism evidence="2 3">
    <name type="scientific">Hydrogenophaga laconesensis</name>
    <dbReference type="NCBI Taxonomy" id="1805971"/>
    <lineage>
        <taxon>Bacteria</taxon>
        <taxon>Pseudomonadati</taxon>
        <taxon>Pseudomonadota</taxon>
        <taxon>Betaproteobacteria</taxon>
        <taxon>Burkholderiales</taxon>
        <taxon>Comamonadaceae</taxon>
        <taxon>Hydrogenophaga</taxon>
    </lineage>
</organism>
<dbReference type="Gene3D" id="3.40.630.30">
    <property type="match status" value="1"/>
</dbReference>
<dbReference type="Pfam" id="PF21926">
    <property type="entry name" value="FeeM"/>
    <property type="match status" value="1"/>
</dbReference>
<dbReference type="RefSeq" id="WP_204732428.1">
    <property type="nucleotide sequence ID" value="NZ_JAVDWE010000003.1"/>
</dbReference>
<dbReference type="EMBL" id="JAVDWE010000003">
    <property type="protein sequence ID" value="MDR7093697.1"/>
    <property type="molecule type" value="Genomic_DNA"/>
</dbReference>
<proteinExistence type="predicted"/>
<reference evidence="2 3" key="1">
    <citation type="submission" date="2023-07" db="EMBL/GenBank/DDBJ databases">
        <title>Sorghum-associated microbial communities from plants grown in Nebraska, USA.</title>
        <authorList>
            <person name="Schachtman D."/>
        </authorList>
    </citation>
    <scope>NUCLEOTIDE SEQUENCE [LARGE SCALE GENOMIC DNA]</scope>
    <source>
        <strain evidence="2 3">BE240</strain>
    </source>
</reference>
<gene>
    <name evidence="2" type="ORF">J2X09_001429</name>
</gene>
<comment type="caution">
    <text evidence="2">The sequence shown here is derived from an EMBL/GenBank/DDBJ whole genome shotgun (WGS) entry which is preliminary data.</text>
</comment>
<evidence type="ECO:0000313" key="2">
    <source>
        <dbReference type="EMBL" id="MDR7093697.1"/>
    </source>
</evidence>
<sequence length="232" mass="25267">MQATAQATQNHFHRAPRSRVLAKPHGMSYSASTSQGAATGLSIRVLETVAERSVIADLRKYAPIEAERDLDAGVVALEEFKDGIGLVMAISKRQEVIATIRLIPYGLGVTLAEKTWCDVTRMKAGFGVNSWEVGRLIVAPEHRSEELLRQCLSLALRELVSRASNAEHLHASCSPLMARLYRRIGFHTEKIIQGDNGLQHALVHADVRDVAQALGISLPALAEPVLPALRVA</sequence>
<protein>
    <submittedName>
        <fullName evidence="2">GNAT family N-acyltransferase</fullName>
    </submittedName>
</protein>
<dbReference type="InterPro" id="IPR016181">
    <property type="entry name" value="Acyl_CoA_acyltransferase"/>
</dbReference>
<keyword evidence="3" id="KW-1185">Reference proteome</keyword>
<accession>A0ABU1V8D3</accession>
<dbReference type="Proteomes" id="UP001265550">
    <property type="component" value="Unassembled WGS sequence"/>
</dbReference>